<dbReference type="Pfam" id="PF07584">
    <property type="entry name" value="BatA"/>
    <property type="match status" value="1"/>
</dbReference>
<dbReference type="Proteomes" id="UP000600449">
    <property type="component" value="Unassembled WGS sequence"/>
</dbReference>
<dbReference type="SUPFAM" id="SSF52317">
    <property type="entry name" value="Class I glutamine amidotransferase-like"/>
    <property type="match status" value="1"/>
</dbReference>
<dbReference type="InterPro" id="IPR024163">
    <property type="entry name" value="Aerotolerance_reg_N"/>
</dbReference>
<feature type="transmembrane region" description="Helical" evidence="1">
    <location>
        <begin position="55"/>
        <end position="77"/>
    </location>
</feature>
<gene>
    <name evidence="4" type="ORF">GCM10011322_25540</name>
</gene>
<dbReference type="RefSeq" id="WP_188913532.1">
    <property type="nucleotide sequence ID" value="NZ_BMMF01000007.1"/>
</dbReference>
<dbReference type="Pfam" id="PF13709">
    <property type="entry name" value="DUF4159"/>
    <property type="match status" value="1"/>
</dbReference>
<keyword evidence="1" id="KW-1133">Transmembrane helix</keyword>
<feature type="domain" description="Aerotolerance regulator N-terminal" evidence="2">
    <location>
        <begin position="1"/>
        <end position="75"/>
    </location>
</feature>
<accession>A0A917V4T1</accession>
<dbReference type="EMBL" id="BMMF01000007">
    <property type="protein sequence ID" value="GGK37374.1"/>
    <property type="molecule type" value="Genomic_DNA"/>
</dbReference>
<comment type="caution">
    <text evidence="4">The sequence shown here is derived from an EMBL/GenBank/DDBJ whole genome shotgun (WGS) entry which is preliminary data.</text>
</comment>
<dbReference type="NCBIfam" id="TIGR02226">
    <property type="entry name" value="two_anch"/>
    <property type="match status" value="1"/>
</dbReference>
<dbReference type="InterPro" id="IPR025297">
    <property type="entry name" value="DUF4159"/>
</dbReference>
<keyword evidence="1" id="KW-0472">Membrane</keyword>
<protein>
    <submittedName>
        <fullName evidence="4">LytTR family transcriptional regulator</fullName>
    </submittedName>
</protein>
<keyword evidence="5" id="KW-1185">Reference proteome</keyword>
<dbReference type="InterPro" id="IPR011933">
    <property type="entry name" value="Double_TM_dom"/>
</dbReference>
<dbReference type="Gene3D" id="3.40.50.12140">
    <property type="entry name" value="Domain of unknown function DUF4159"/>
    <property type="match status" value="1"/>
</dbReference>
<evidence type="ECO:0000256" key="1">
    <source>
        <dbReference type="SAM" id="Phobius"/>
    </source>
</evidence>
<dbReference type="AlphaFoldDB" id="A0A917V4T1"/>
<dbReference type="PANTHER" id="PTHR37464:SF1">
    <property type="entry name" value="BLL2463 PROTEIN"/>
    <property type="match status" value="1"/>
</dbReference>
<dbReference type="CDD" id="cd03143">
    <property type="entry name" value="A4_beta-galactosidase_middle_domain"/>
    <property type="match status" value="2"/>
</dbReference>
<organism evidence="4 5">
    <name type="scientific">Salinarimonas ramus</name>
    <dbReference type="NCBI Taxonomy" id="690164"/>
    <lineage>
        <taxon>Bacteria</taxon>
        <taxon>Pseudomonadati</taxon>
        <taxon>Pseudomonadota</taxon>
        <taxon>Alphaproteobacteria</taxon>
        <taxon>Hyphomicrobiales</taxon>
        <taxon>Salinarimonadaceae</taxon>
        <taxon>Salinarimonas</taxon>
    </lineage>
</organism>
<dbReference type="PANTHER" id="PTHR37464">
    <property type="entry name" value="BLL2463 PROTEIN"/>
    <property type="match status" value="1"/>
</dbReference>
<reference evidence="4 5" key="1">
    <citation type="journal article" date="2014" name="Int. J. Syst. Evol. Microbiol.">
        <title>Complete genome sequence of Corynebacterium casei LMG S-19264T (=DSM 44701T), isolated from a smear-ripened cheese.</title>
        <authorList>
            <consortium name="US DOE Joint Genome Institute (JGI-PGF)"/>
            <person name="Walter F."/>
            <person name="Albersmeier A."/>
            <person name="Kalinowski J."/>
            <person name="Ruckert C."/>
        </authorList>
    </citation>
    <scope>NUCLEOTIDE SEQUENCE [LARGE SCALE GENOMIC DNA]</scope>
    <source>
        <strain evidence="4 5">CGMCC 1.9161</strain>
    </source>
</reference>
<evidence type="ECO:0000313" key="4">
    <source>
        <dbReference type="EMBL" id="GGK37374.1"/>
    </source>
</evidence>
<sequence>MSFAAPLVLAALVALPAIWLLLRVTPPQPRLIAFPPLKIIRDLAPRRETPARTPWWLLALRLLIAAALILAAAGPILNPPPAIEGDADAPVLLLVDNGALAAGDWRRRADVLVEQGEALAREGRSLGIVATAEPVAEIPLLTPAAALERLRAIRPAPHLAARAATLPAIEAFVAAHPDAQVVWLSDGVSGPDEAGFAGDLADVLGDRSVIVFGETRAPARALAGTDNTAAGLVATLVRAEPNGRDAGVLRAVDLRGLPVGETPFAFEPGATEATARFDLPIELRNAIARVEISGEGSAAAVSLVDERSQRRRVGIVSGASLDQAQPLLAPTFYIERALAPFAEVREARGSASEGVERMLDDGVSVLVLADVGALEPAIADRVEEFVANGGLLLRFAGPRLSAGSDDLVPVRLRRGGRTLGGALSWDTPRTLAPFTRESPFQGLAVPDDLGVRRQILAEPDATLPERTWAALDDGTPIVTAERRGDGLVVLFHVTADASWSNLPLTGLFVDMLRRTIAFSAAPASTQAQGGAESGPPVAPRQVLDGFGAFVSPPPNAMPVTRAFAGRAEPEHPPGFYGPVDSALAVNALVPGDRLAPVDLTPLDAERAPLEPAETVDLRAPLLTAALVLLMLDTLASLWLGGHLGRLAGRVTGRARGSGAAAAIALAAIGLLAAPEIARAQSSAADDLPPLSREVLEGAFETRLAYVITGDDRVDETSRAGLDGLSRALARRTALEPGDPVGVDPERDELAFFPLVYWPITPDQPLPSLEAIRALDAYMKNGGTVIFDTRDALTARASGAPTPETAYLRSMLATLDIPPLEPLPADHVITKTFYILRELPGRFDRSETWVEAMPDASPDGIVRPARSGDGVSPIIITGNDLAAAWAIGPGGEAMYPVSGSDPRQREMAYRAGINIVMYTLTGNYKADQVHVPALLERLGN</sequence>
<feature type="domain" description="DUF4159" evidence="3">
    <location>
        <begin position="702"/>
        <end position="919"/>
    </location>
</feature>
<keyword evidence="1" id="KW-0812">Transmembrane</keyword>
<dbReference type="InterPro" id="IPR029062">
    <property type="entry name" value="Class_I_gatase-like"/>
</dbReference>
<evidence type="ECO:0000313" key="5">
    <source>
        <dbReference type="Proteomes" id="UP000600449"/>
    </source>
</evidence>
<evidence type="ECO:0000259" key="3">
    <source>
        <dbReference type="Pfam" id="PF13709"/>
    </source>
</evidence>
<proteinExistence type="predicted"/>
<dbReference type="Gene3D" id="3.40.50.880">
    <property type="match status" value="1"/>
</dbReference>
<name>A0A917V4T1_9HYPH</name>
<evidence type="ECO:0000259" key="2">
    <source>
        <dbReference type="Pfam" id="PF07584"/>
    </source>
</evidence>